<dbReference type="EMBL" id="AP021875">
    <property type="protein sequence ID" value="BBO72660.1"/>
    <property type="molecule type" value="Genomic_DNA"/>
</dbReference>
<name>A0A5K7YWF4_9BACT</name>
<dbReference type="Gene3D" id="3.40.50.720">
    <property type="entry name" value="NAD(P)-binding Rossmann-like Domain"/>
    <property type="match status" value="1"/>
</dbReference>
<evidence type="ECO:0000313" key="2">
    <source>
        <dbReference type="EMBL" id="BBO72660.1"/>
    </source>
</evidence>
<dbReference type="Proteomes" id="UP000427769">
    <property type="component" value="Chromosome"/>
</dbReference>
<accession>A0A5K7YWF4</accession>
<protein>
    <recommendedName>
        <fullName evidence="1">6-phosphogluconate dehydrogenase NADP-binding domain-containing protein</fullName>
    </recommendedName>
</protein>
<dbReference type="KEGG" id="dwd:DSCW_00770"/>
<evidence type="ECO:0000313" key="3">
    <source>
        <dbReference type="Proteomes" id="UP000427769"/>
    </source>
</evidence>
<dbReference type="AlphaFoldDB" id="A0A5K7YWF4"/>
<sequence length="230" mass="25620">MKASGIKQIFAYDQAESDPEYSEIIHKRALDANVQLVQSLEELMVQSELIFSSVWGNLALKVAKEAAQFIKPDRMYADLINSTPTSKYKGAEAITAKGADFIDIAIFGPPSKQKHKVLMCVSGDGAEQFKLVMSKYGMKIKLMPGEAGKATTIKTLAKIYYLGAQALYLELATSARKAGCDIEYLLPILVNPTVNMPREDEMAFRLQYWTPAPSPDRRPWPPGHRTCSRR</sequence>
<gene>
    <name evidence="2" type="ORF">DSCW_00770</name>
</gene>
<keyword evidence="3" id="KW-1185">Reference proteome</keyword>
<dbReference type="OrthoDB" id="943692at2"/>
<dbReference type="GO" id="GO:0050661">
    <property type="term" value="F:NADP binding"/>
    <property type="evidence" value="ECO:0007669"/>
    <property type="project" value="InterPro"/>
</dbReference>
<evidence type="ECO:0000259" key="1">
    <source>
        <dbReference type="Pfam" id="PF03446"/>
    </source>
</evidence>
<dbReference type="InterPro" id="IPR006115">
    <property type="entry name" value="6PGDH_NADP-bd"/>
</dbReference>
<proteinExistence type="predicted"/>
<reference evidence="2 3" key="1">
    <citation type="submission" date="2019-11" db="EMBL/GenBank/DDBJ databases">
        <title>Comparative genomics of hydrocarbon-degrading Desulfosarcina strains.</title>
        <authorList>
            <person name="Watanabe M."/>
            <person name="Kojima H."/>
            <person name="Fukui M."/>
        </authorList>
    </citation>
    <scope>NUCLEOTIDE SEQUENCE [LARGE SCALE GENOMIC DNA]</scope>
    <source>
        <strain evidence="2 3">PP31</strain>
    </source>
</reference>
<dbReference type="Pfam" id="PF03446">
    <property type="entry name" value="NAD_binding_2"/>
    <property type="match status" value="1"/>
</dbReference>
<dbReference type="RefSeq" id="WP_155301850.1">
    <property type="nucleotide sequence ID" value="NZ_AP021875.1"/>
</dbReference>
<organism evidence="2 3">
    <name type="scientific">Desulfosarcina widdelii</name>
    <dbReference type="NCBI Taxonomy" id="947919"/>
    <lineage>
        <taxon>Bacteria</taxon>
        <taxon>Pseudomonadati</taxon>
        <taxon>Thermodesulfobacteriota</taxon>
        <taxon>Desulfobacteria</taxon>
        <taxon>Desulfobacterales</taxon>
        <taxon>Desulfosarcinaceae</taxon>
        <taxon>Desulfosarcina</taxon>
    </lineage>
</organism>
<dbReference type="InterPro" id="IPR036291">
    <property type="entry name" value="NAD(P)-bd_dom_sf"/>
</dbReference>
<dbReference type="SUPFAM" id="SSF51735">
    <property type="entry name" value="NAD(P)-binding Rossmann-fold domains"/>
    <property type="match status" value="1"/>
</dbReference>
<feature type="domain" description="6-phosphogluconate dehydrogenase NADP-binding" evidence="1">
    <location>
        <begin position="27"/>
        <end position="133"/>
    </location>
</feature>